<dbReference type="SUPFAM" id="SSF63411">
    <property type="entry name" value="LuxS/MPP-like metallohydrolase"/>
    <property type="match status" value="4"/>
</dbReference>
<dbReference type="EMBL" id="JACIJI010000011">
    <property type="protein sequence ID" value="MBB5720275.1"/>
    <property type="molecule type" value="Genomic_DNA"/>
</dbReference>
<keyword evidence="3" id="KW-0732">Signal</keyword>
<dbReference type="Pfam" id="PF05193">
    <property type="entry name" value="Peptidase_M16_C"/>
    <property type="match status" value="2"/>
</dbReference>
<proteinExistence type="inferred from homology"/>
<dbReference type="Proteomes" id="UP000554342">
    <property type="component" value="Unassembled WGS sequence"/>
</dbReference>
<evidence type="ECO:0000313" key="7">
    <source>
        <dbReference type="Proteomes" id="UP000554342"/>
    </source>
</evidence>
<dbReference type="InterPro" id="IPR007863">
    <property type="entry name" value="Peptidase_M16_C"/>
</dbReference>
<keyword evidence="6" id="KW-0645">Protease</keyword>
<dbReference type="PANTHER" id="PTHR11851">
    <property type="entry name" value="METALLOPROTEASE"/>
    <property type="match status" value="1"/>
</dbReference>
<dbReference type="RefSeq" id="WP_184005961.1">
    <property type="nucleotide sequence ID" value="NZ_BAABIF010000028.1"/>
</dbReference>
<evidence type="ECO:0000259" key="5">
    <source>
        <dbReference type="Pfam" id="PF05193"/>
    </source>
</evidence>
<protein>
    <submittedName>
        <fullName evidence="6">Zinc protease</fullName>
        <ecNumber evidence="6">3.4.24.-</ecNumber>
    </submittedName>
</protein>
<name>A0A840Z2X7_9SPHN</name>
<comment type="similarity">
    <text evidence="1">Belongs to the peptidase M16 family.</text>
</comment>
<feature type="domain" description="Peptidase M16 C-terminal" evidence="5">
    <location>
        <begin position="673"/>
        <end position="853"/>
    </location>
</feature>
<dbReference type="InterPro" id="IPR011249">
    <property type="entry name" value="Metalloenz_LuxS/M16"/>
</dbReference>
<feature type="domain" description="Peptidase M16 C-terminal" evidence="5">
    <location>
        <begin position="207"/>
        <end position="385"/>
    </location>
</feature>
<accession>A0A840Z2X7</accession>
<dbReference type="EC" id="3.4.24.-" evidence="6"/>
<reference evidence="6 7" key="1">
    <citation type="submission" date="2020-08" db="EMBL/GenBank/DDBJ databases">
        <title>Genomic Encyclopedia of Type Strains, Phase IV (KMG-IV): sequencing the most valuable type-strain genomes for metagenomic binning, comparative biology and taxonomic classification.</title>
        <authorList>
            <person name="Goeker M."/>
        </authorList>
    </citation>
    <scope>NUCLEOTIDE SEQUENCE [LARGE SCALE GENOMIC DNA]</scope>
    <source>
        <strain evidence="6 7">DSM 27203</strain>
    </source>
</reference>
<keyword evidence="6" id="KW-0378">Hydrolase</keyword>
<comment type="caution">
    <text evidence="6">The sequence shown here is derived from an EMBL/GenBank/DDBJ whole genome shotgun (WGS) entry which is preliminary data.</text>
</comment>
<dbReference type="PANTHER" id="PTHR11851:SF49">
    <property type="entry name" value="MITOCHONDRIAL-PROCESSING PEPTIDASE SUBUNIT ALPHA"/>
    <property type="match status" value="1"/>
</dbReference>
<evidence type="ECO:0000256" key="2">
    <source>
        <dbReference type="ARBA" id="ARBA00023049"/>
    </source>
</evidence>
<feature type="signal peptide" evidence="3">
    <location>
        <begin position="1"/>
        <end position="21"/>
    </location>
</feature>
<gene>
    <name evidence="6" type="ORF">FHR23_003238</name>
</gene>
<sequence length="950" mass="100709">MRMSRAALFVGAALLPFTASAQTAPAPAAATSGDGVKPLNFTHRTLANGLQVYAIRDTNTATVSVQVWYKVGSKDDPKGRSGFAHMFEHLMFKATRNLPAESMDRLTGDVGGYNNASTNQDYTNYYEVIPANHLQQLLFAEADRMSSLVVDPAVFKSEREVVKEELRTRVLAQPYGKLFYLYFPEISFQTSPYGRPGIGSIADLDAATIDDIRAFHATYYRPDNAVLVVAGNFDPAELNKWVDEYFAPIKRPDRPIPTVSTTEPERTKATHYTVYEKNVPLPAVLISYPIPADDSADTPALSVLNAVLSAGESSRLYENLVYRDQLAQAADTFMDSKKGTGALGVYAIMAPGKSAKAGEAALRAQIASLRDKPVSAAELNEAKNQILTGSIQGRETADGKASTLASSVVIDGNPHAADEQLAAIAKVTAADVQRVAQKYLGENRSAALLYLPESAKPADATGDTVAVSKTIAVKPLVTPPNVPVVELAPPNQRKPLPPVGPPVKVAMPTPVVTKLDNGMQLVVVHRSELPLVTAVLETRGGGALDPSGKAGLESLTADLMTKGTKTRSATQIAQAVESLGGSISSGASWDGQGVTITVKGDQITPALDILADVARNPAFAQAEIDRARTKELGNLKVSLSNPGALSGIVANRAVFGTKPYGHLLSGTPKSLTSLTRDDVMGAYQSVWKPETTSLVLVGDINENDARALADKLFGDWQASPDAATPTAPDANAAYPAPRVIVVDMPGAGQAGVVVGRPGLKRSAPDYYPAIVANSVLGVGYSSRLNTEIRIKRGLSYGAGSSLDGRLETGPFMAKVQTKNPSATEVVGLIRTEMEKLGTDPVGTKELDARKATLIGSYGRSTETNSGIAGILSSYIVEGVPLDEIKRFIPSVQAVDAAQVQKAAEKLLNPDEASIIVVGDSKQFLDSLRKEYPKVEVIPAASLDLDSPTLK</sequence>
<feature type="domain" description="Peptidase M16 N-terminal" evidence="4">
    <location>
        <begin position="53"/>
        <end position="167"/>
    </location>
</feature>
<dbReference type="InterPro" id="IPR011765">
    <property type="entry name" value="Pept_M16_N"/>
</dbReference>
<organism evidence="6 7">
    <name type="scientific">Stakelama sediminis</name>
    <dbReference type="NCBI Taxonomy" id="463200"/>
    <lineage>
        <taxon>Bacteria</taxon>
        <taxon>Pseudomonadati</taxon>
        <taxon>Pseudomonadota</taxon>
        <taxon>Alphaproteobacteria</taxon>
        <taxon>Sphingomonadales</taxon>
        <taxon>Sphingomonadaceae</taxon>
        <taxon>Stakelama</taxon>
    </lineage>
</organism>
<dbReference type="GO" id="GO:0006508">
    <property type="term" value="P:proteolysis"/>
    <property type="evidence" value="ECO:0007669"/>
    <property type="project" value="UniProtKB-KW"/>
</dbReference>
<feature type="domain" description="Peptidase M16 N-terminal" evidence="4">
    <location>
        <begin position="531"/>
        <end position="632"/>
    </location>
</feature>
<dbReference type="Pfam" id="PF00675">
    <property type="entry name" value="Peptidase_M16"/>
    <property type="match status" value="2"/>
</dbReference>
<evidence type="ECO:0000259" key="4">
    <source>
        <dbReference type="Pfam" id="PF00675"/>
    </source>
</evidence>
<keyword evidence="7" id="KW-1185">Reference proteome</keyword>
<dbReference type="GO" id="GO:0008237">
    <property type="term" value="F:metallopeptidase activity"/>
    <property type="evidence" value="ECO:0007669"/>
    <property type="project" value="UniProtKB-KW"/>
</dbReference>
<dbReference type="GO" id="GO:0046872">
    <property type="term" value="F:metal ion binding"/>
    <property type="evidence" value="ECO:0007669"/>
    <property type="project" value="InterPro"/>
</dbReference>
<evidence type="ECO:0000256" key="3">
    <source>
        <dbReference type="SAM" id="SignalP"/>
    </source>
</evidence>
<dbReference type="Gene3D" id="3.30.830.10">
    <property type="entry name" value="Metalloenzyme, LuxS/M16 peptidase-like"/>
    <property type="match status" value="4"/>
</dbReference>
<dbReference type="AlphaFoldDB" id="A0A840Z2X7"/>
<evidence type="ECO:0000313" key="6">
    <source>
        <dbReference type="EMBL" id="MBB5720275.1"/>
    </source>
</evidence>
<feature type="chain" id="PRO_5033029115" evidence="3">
    <location>
        <begin position="22"/>
        <end position="950"/>
    </location>
</feature>
<evidence type="ECO:0000256" key="1">
    <source>
        <dbReference type="ARBA" id="ARBA00007261"/>
    </source>
</evidence>
<keyword evidence="2" id="KW-0482">Metalloprotease</keyword>
<dbReference type="InterPro" id="IPR050361">
    <property type="entry name" value="MPP/UQCRC_Complex"/>
</dbReference>